<accession>A0A1I7GPX9</accession>
<dbReference type="PANTHER" id="PTHR11102:SF160">
    <property type="entry name" value="ERAD-ASSOCIATED E3 UBIQUITIN-PROTEIN LIGASE COMPONENT HRD3"/>
    <property type="match status" value="1"/>
</dbReference>
<dbReference type="Pfam" id="PF00746">
    <property type="entry name" value="Gram_pos_anchor"/>
    <property type="match status" value="1"/>
</dbReference>
<keyword evidence="3" id="KW-0732">Signal</keyword>
<gene>
    <name evidence="8" type="ORF">SAMN05660328_102260</name>
</gene>
<dbReference type="RefSeq" id="WP_074657945.1">
    <property type="nucleotide sequence ID" value="NZ_FOLZ01000002.1"/>
</dbReference>
<keyword evidence="6" id="KW-1133">Transmembrane helix</keyword>
<dbReference type="Pfam" id="PF08238">
    <property type="entry name" value="Sel1"/>
    <property type="match status" value="6"/>
</dbReference>
<dbReference type="InterPro" id="IPR011990">
    <property type="entry name" value="TPR-like_helical_dom_sf"/>
</dbReference>
<evidence type="ECO:0000256" key="2">
    <source>
        <dbReference type="ARBA" id="ARBA00022525"/>
    </source>
</evidence>
<dbReference type="PANTHER" id="PTHR11102">
    <property type="entry name" value="SEL-1-LIKE PROTEIN"/>
    <property type="match status" value="1"/>
</dbReference>
<keyword evidence="2" id="KW-0964">Secreted</keyword>
<sequence length="596" mass="65033">MKKVIISHYGLPIVKLMVILVVGILVLGISHTVQALTREEVAENLAINVEDGLSSEEYFALGQQYETGDGVVQWYAKALAYYKAAEEQGLVEARTAIDNLNAYKAEVLADGDQGAIFTFYRTGVTASQKGDYEQAFAIYYDDSFFFEDPQDRGLGGLADLYLAGDGVEQNVSSAMSIYEVMAVEQGKGNGYTALGNIYAAATGTYPGVNQSNDTALKYYLLSFQSDNLTATDFKGPRYAANFYDSGFYHDDGTWENPNYTLAEEYYLIAVAGNGRTFDGTAAYKLGTYYEYGREGIAQDYSKAVYYYEKALSDSNVHSTMLGIPDTYLALGRFYENGLGVAIDLEKALSYYYQAQAAAQDNLDLGGNVAGYEAALKVYQEATEAIQRLTQGTNDTETTTENQQTTTDDTTTETTSGDENQEVVTLSDATTGVSVIGTQAALSNAVTVVVMRTTVAALKDLNYDAYDITLQDASGNEVQPSEAVQVILPVTYEVSALYHVANDDSLTSVDVIQNGNKVTFTISHFSIYAVVYKEQIALEETSSDVAVSEPQKKQLDTLPKTGSQSSKPLTFIGVALVMILSVFTINYFLKQKIMSRK</sequence>
<dbReference type="AlphaFoldDB" id="A0A1I7GPX9"/>
<keyword evidence="6" id="KW-0812">Transmembrane</keyword>
<evidence type="ECO:0000313" key="8">
    <source>
        <dbReference type="EMBL" id="SFU50469.1"/>
    </source>
</evidence>
<name>A0A1I7GPX9_9STRE</name>
<dbReference type="InterPro" id="IPR050767">
    <property type="entry name" value="Sel1_AlgK"/>
</dbReference>
<keyword evidence="4" id="KW-0572">Peptidoglycan-anchor</keyword>
<reference evidence="9" key="1">
    <citation type="submission" date="2016-10" db="EMBL/GenBank/DDBJ databases">
        <authorList>
            <person name="Varghese N."/>
            <person name="Submissions S."/>
        </authorList>
    </citation>
    <scope>NUCLEOTIDE SEQUENCE [LARGE SCALE GENOMIC DNA]</scope>
    <source>
        <strain evidence="9">LMG 15572</strain>
    </source>
</reference>
<evidence type="ECO:0000256" key="1">
    <source>
        <dbReference type="ARBA" id="ARBA00022512"/>
    </source>
</evidence>
<protein>
    <recommendedName>
        <fullName evidence="7">Gram-positive cocci surface proteins LPxTG domain-containing protein</fullName>
    </recommendedName>
</protein>
<evidence type="ECO:0000313" key="9">
    <source>
        <dbReference type="Proteomes" id="UP000183629"/>
    </source>
</evidence>
<dbReference type="SUPFAM" id="SSF81901">
    <property type="entry name" value="HCP-like"/>
    <property type="match status" value="3"/>
</dbReference>
<keyword evidence="1" id="KW-0134">Cell wall</keyword>
<dbReference type="SMART" id="SM00671">
    <property type="entry name" value="SEL1"/>
    <property type="match status" value="5"/>
</dbReference>
<dbReference type="NCBIfam" id="TIGR01167">
    <property type="entry name" value="LPXTG_anchor"/>
    <property type="match status" value="1"/>
</dbReference>
<feature type="region of interest" description="Disordered" evidence="5">
    <location>
        <begin position="388"/>
        <end position="418"/>
    </location>
</feature>
<evidence type="ECO:0000256" key="6">
    <source>
        <dbReference type="SAM" id="Phobius"/>
    </source>
</evidence>
<feature type="compositionally biased region" description="Low complexity" evidence="5">
    <location>
        <begin position="389"/>
        <end position="417"/>
    </location>
</feature>
<dbReference type="InterPro" id="IPR019931">
    <property type="entry name" value="LPXTG_anchor"/>
</dbReference>
<evidence type="ECO:0000256" key="5">
    <source>
        <dbReference type="SAM" id="MobiDB-lite"/>
    </source>
</evidence>
<evidence type="ECO:0000256" key="3">
    <source>
        <dbReference type="ARBA" id="ARBA00022729"/>
    </source>
</evidence>
<evidence type="ECO:0000259" key="7">
    <source>
        <dbReference type="Pfam" id="PF00746"/>
    </source>
</evidence>
<organism evidence="8 9">
    <name type="scientific">Streptococcus gallolyticus</name>
    <dbReference type="NCBI Taxonomy" id="315405"/>
    <lineage>
        <taxon>Bacteria</taxon>
        <taxon>Bacillati</taxon>
        <taxon>Bacillota</taxon>
        <taxon>Bacilli</taxon>
        <taxon>Lactobacillales</taxon>
        <taxon>Streptococcaceae</taxon>
        <taxon>Streptococcus</taxon>
    </lineage>
</organism>
<keyword evidence="9" id="KW-1185">Reference proteome</keyword>
<evidence type="ECO:0000256" key="4">
    <source>
        <dbReference type="ARBA" id="ARBA00023088"/>
    </source>
</evidence>
<dbReference type="Gene3D" id="1.25.40.10">
    <property type="entry name" value="Tetratricopeptide repeat domain"/>
    <property type="match status" value="2"/>
</dbReference>
<dbReference type="InterPro" id="IPR006597">
    <property type="entry name" value="Sel1-like"/>
</dbReference>
<feature type="domain" description="Gram-positive cocci surface proteins LPxTG" evidence="7">
    <location>
        <begin position="549"/>
        <end position="591"/>
    </location>
</feature>
<proteinExistence type="predicted"/>
<keyword evidence="6" id="KW-0472">Membrane</keyword>
<dbReference type="EMBL" id="FPBN01000002">
    <property type="protein sequence ID" value="SFU50469.1"/>
    <property type="molecule type" value="Genomic_DNA"/>
</dbReference>
<feature type="transmembrane region" description="Helical" evidence="6">
    <location>
        <begin position="568"/>
        <end position="588"/>
    </location>
</feature>
<dbReference type="Proteomes" id="UP000183629">
    <property type="component" value="Unassembled WGS sequence"/>
</dbReference>